<evidence type="ECO:0000259" key="1">
    <source>
        <dbReference type="Pfam" id="PF09423"/>
    </source>
</evidence>
<reference evidence="2" key="1">
    <citation type="submission" date="2023-01" db="EMBL/GenBank/DDBJ databases">
        <authorList>
            <person name="Piombo E."/>
        </authorList>
    </citation>
    <scope>NUCLEOTIDE SEQUENCE</scope>
</reference>
<dbReference type="Proteomes" id="UP001160390">
    <property type="component" value="Unassembled WGS sequence"/>
</dbReference>
<gene>
    <name evidence="2" type="ORF">CCHLO57077_00019060</name>
</gene>
<protein>
    <recommendedName>
        <fullName evidence="1">PhoD-like phosphatase metallophosphatase domain-containing protein</fullName>
    </recommendedName>
</protein>
<name>A0AA35VET1_9HYPO</name>
<organism evidence="2 3">
    <name type="scientific">Clonostachys chloroleuca</name>
    <dbReference type="NCBI Taxonomy" id="1926264"/>
    <lineage>
        <taxon>Eukaryota</taxon>
        <taxon>Fungi</taxon>
        <taxon>Dikarya</taxon>
        <taxon>Ascomycota</taxon>
        <taxon>Pezizomycotina</taxon>
        <taxon>Sordariomycetes</taxon>
        <taxon>Hypocreomycetidae</taxon>
        <taxon>Hypocreales</taxon>
        <taxon>Bionectriaceae</taxon>
        <taxon>Clonostachys</taxon>
    </lineage>
</organism>
<accession>A0AA35VET1</accession>
<dbReference type="SUPFAM" id="SSF56300">
    <property type="entry name" value="Metallo-dependent phosphatases"/>
    <property type="match status" value="1"/>
</dbReference>
<dbReference type="InterPro" id="IPR029052">
    <property type="entry name" value="Metallo-depent_PP-like"/>
</dbReference>
<dbReference type="AlphaFoldDB" id="A0AA35VET1"/>
<evidence type="ECO:0000313" key="2">
    <source>
        <dbReference type="EMBL" id="CAI6101456.1"/>
    </source>
</evidence>
<sequence length="545" mass="63028">MIRNSYLFWGLEGLAISTSFALRSRAVAFVRWNPWGRLLLEKICGLWALFLVIWITQYSLWATTPRNCPSQSLKIPAWLSVLLGRFDPQSWKASIATLGVNTLFLLAAVDFVYRSSLLHESRNLSFSRMGHTNASNANIVFRYPAEAKVRIQYRPQTGAEASTWLIGPVTSVTSHSDYIGSFLLRNLEPDTKYQYKTNASHSGTFRTPSKHPKRWTLVSSSCIKPFYPYNPLDHALSMRGFAHLSRYIENTQTDMMLFLGDFIYIDLPRRFGYETKHYQNAYRQIYASPSWTETLRALPWIHTYDDHEITNNWDANETGIYHQAISPFIVYQYLGNPEPPKPKVTYHQFSHGDVSFFLMDTRRYRSPSSDPDGEHKSMLGAEQRKDFEDWIRNAPGWKVVVTGAPFTRNFRSADNQDTWAGYLWERQRLLNLMWETDGVIILSGDRHEHATTAFPRPGHNDSSVIEFSTSPLNQFLPPAPDYEQIEDTDVGIYFLHAGESKFGAITFDTSDEKVWRAEFELIVDGEKKWDYVILQERSKEKKTRN</sequence>
<feature type="domain" description="PhoD-like phosphatase metallophosphatase" evidence="1">
    <location>
        <begin position="240"/>
        <end position="492"/>
    </location>
</feature>
<dbReference type="InterPro" id="IPR038607">
    <property type="entry name" value="PhoD-like_sf"/>
</dbReference>
<dbReference type="Gene3D" id="3.60.21.70">
    <property type="entry name" value="PhoD-like phosphatase"/>
    <property type="match status" value="1"/>
</dbReference>
<evidence type="ECO:0000313" key="3">
    <source>
        <dbReference type="Proteomes" id="UP001160390"/>
    </source>
</evidence>
<dbReference type="InterPro" id="IPR018946">
    <property type="entry name" value="PhoD-like_MPP"/>
</dbReference>
<dbReference type="EMBL" id="CABFNP030002004">
    <property type="protein sequence ID" value="CAI6101456.1"/>
    <property type="molecule type" value="Genomic_DNA"/>
</dbReference>
<comment type="caution">
    <text evidence="2">The sequence shown here is derived from an EMBL/GenBank/DDBJ whole genome shotgun (WGS) entry which is preliminary data.</text>
</comment>
<dbReference type="InterPro" id="IPR052900">
    <property type="entry name" value="Phospholipid_Metab_Enz"/>
</dbReference>
<proteinExistence type="predicted"/>
<dbReference type="PANTHER" id="PTHR43606:SF2">
    <property type="entry name" value="ALKALINE PHOSPHATASE FAMILY PROTEIN (AFU_ORTHOLOGUE AFUA_5G03860)"/>
    <property type="match status" value="1"/>
</dbReference>
<dbReference type="CDD" id="cd07389">
    <property type="entry name" value="MPP_PhoD"/>
    <property type="match status" value="1"/>
</dbReference>
<dbReference type="PANTHER" id="PTHR43606">
    <property type="entry name" value="PHOSPHATASE, PUTATIVE (AFU_ORTHOLOGUE AFUA_6G08710)-RELATED"/>
    <property type="match status" value="1"/>
</dbReference>
<dbReference type="Pfam" id="PF09423">
    <property type="entry name" value="PhoD"/>
    <property type="match status" value="1"/>
</dbReference>
<keyword evidence="3" id="KW-1185">Reference proteome</keyword>